<name>M1QBB5_9ZZZZ</name>
<sequence>MRFAVMSDSHDHLQNVRDALTIIKNENCEMIIHCGDFVAPFVLKEFEAAGVATHCVFGNNDGDPFLLSQVANGTNGLITLYGVFGKIEKAGKTIAFVHEGFFAEGLAATEKYDMVFFGHSHRQYQDQIGDCLLLNPGDIMGKDVAPGFCIVDTEGPEVRHITVS</sequence>
<dbReference type="InterPro" id="IPR000979">
    <property type="entry name" value="Phosphodiesterase_MJ0936/Vps29"/>
</dbReference>
<dbReference type="InterPro" id="IPR053193">
    <property type="entry name" value="MetalloPDE_YfcE-like"/>
</dbReference>
<dbReference type="NCBIfam" id="TIGR00040">
    <property type="entry name" value="yfcE"/>
    <property type="match status" value="1"/>
</dbReference>
<accession>M1QBB5</accession>
<evidence type="ECO:0000259" key="1">
    <source>
        <dbReference type="Pfam" id="PF12850"/>
    </source>
</evidence>
<protein>
    <submittedName>
        <fullName evidence="2">Phosphodiesterase, family</fullName>
    </submittedName>
</protein>
<evidence type="ECO:0000313" key="2">
    <source>
        <dbReference type="EMBL" id="AGF93288.1"/>
    </source>
</evidence>
<dbReference type="Gene3D" id="3.60.21.10">
    <property type="match status" value="1"/>
</dbReference>
<dbReference type="InterPro" id="IPR029052">
    <property type="entry name" value="Metallo-depent_PP-like"/>
</dbReference>
<dbReference type="EMBL" id="JX684087">
    <property type="protein sequence ID" value="AGF93288.1"/>
    <property type="molecule type" value="Genomic_DNA"/>
</dbReference>
<feature type="domain" description="Calcineurin-like phosphoesterase" evidence="1">
    <location>
        <begin position="1"/>
        <end position="154"/>
    </location>
</feature>
<reference evidence="2" key="1">
    <citation type="journal article" date="2013" name="Syst. Appl. Microbiol.">
        <title>New insights into the archaeal diversity of a hypersaline microbial mat obtained by a metagenomic approach.</title>
        <authorList>
            <person name="Lopez-Lopez A."/>
            <person name="Richter M."/>
            <person name="Pena A."/>
            <person name="Tamames J."/>
            <person name="Rossello-Mora R."/>
        </authorList>
    </citation>
    <scope>NUCLEOTIDE SEQUENCE</scope>
</reference>
<dbReference type="Pfam" id="PF12850">
    <property type="entry name" value="Metallophos_2"/>
    <property type="match status" value="1"/>
</dbReference>
<dbReference type="SUPFAM" id="SSF56300">
    <property type="entry name" value="Metallo-dependent phosphatases"/>
    <property type="match status" value="1"/>
</dbReference>
<gene>
    <name evidence="2" type="ORF">FLSS-21_0013</name>
</gene>
<dbReference type="PANTHER" id="PTHR43165">
    <property type="entry name" value="METALLOPHOSPHOESTERASE"/>
    <property type="match status" value="1"/>
</dbReference>
<organism evidence="2">
    <name type="scientific">uncultured organism</name>
    <dbReference type="NCBI Taxonomy" id="155900"/>
    <lineage>
        <taxon>unclassified sequences</taxon>
        <taxon>environmental samples</taxon>
    </lineage>
</organism>
<dbReference type="PANTHER" id="PTHR43165:SF1">
    <property type="entry name" value="PHOSPHODIESTERASE MJ0936"/>
    <property type="match status" value="1"/>
</dbReference>
<dbReference type="AlphaFoldDB" id="M1QBB5"/>
<dbReference type="InterPro" id="IPR024654">
    <property type="entry name" value="Calcineurin-like_PHP_lpxH"/>
</dbReference>
<proteinExistence type="predicted"/>